<sequence length="528" mass="58430">MRDCSDEQQIETAGASASGRGFGRCSWWILTVVAFVIGAAGLISISILYTRGKIDYDYGIVIDAGSTHTKLFVYKWDPHKSSGTAIVRESGQKNNKNGIASYEHNPEVAGQVVTDLLSHAESIVAEDHRNSTPLYLGATGGMRLLEIANPQATAAILQSVEKVMQNSLFRYQSRDYYWRAGGTCSWITVTPSTENLNKVQLEGNQSWTKGALDMGGASAQITFEPAANESWPSKYEARMKLYGIEYQVYTRSFLCYGKMEAERRFKALLVQSANYSSTVENPCAPKDNVTKSKHDELFKAPCVTGPEAQYAWGAVVPSPPSDQQNVTYTFEGTSDVNACYVQVLNMTSNCSDCPFENPSLQPPLNGEFMAFSSYYYVMEFFNVTSNSSGHVALSNFTEAMNSYCNKSWDEVSEIPVPASQRAFLTTYCFDAQYMSMVLQRGFNFTGATWDSLRFVKDLEESEVGWTLGFMVNATTFMPDADDTPSTISVPVFIVLVVLFALSLLASLAFCAHAHRASSMTPEQYERMP</sequence>
<dbReference type="PANTHER" id="PTHR11782">
    <property type="entry name" value="ADENOSINE/GUANOSINE DIPHOSPHATASE"/>
    <property type="match status" value="1"/>
</dbReference>
<keyword evidence="3" id="KW-0472">Membrane</keyword>
<keyword evidence="2" id="KW-0378">Hydrolase</keyword>
<dbReference type="Pfam" id="PF01150">
    <property type="entry name" value="GDA1_CD39"/>
    <property type="match status" value="1"/>
</dbReference>
<organism evidence="4 5">
    <name type="scientific">Priapulus caudatus</name>
    <name type="common">Priapulid worm</name>
    <dbReference type="NCBI Taxonomy" id="37621"/>
    <lineage>
        <taxon>Eukaryota</taxon>
        <taxon>Metazoa</taxon>
        <taxon>Ecdysozoa</taxon>
        <taxon>Scalidophora</taxon>
        <taxon>Priapulida</taxon>
        <taxon>Priapulimorpha</taxon>
        <taxon>Priapulimorphida</taxon>
        <taxon>Priapulidae</taxon>
        <taxon>Priapulus</taxon>
    </lineage>
</organism>
<dbReference type="RefSeq" id="XP_014666134.1">
    <property type="nucleotide sequence ID" value="XM_014810648.1"/>
</dbReference>
<dbReference type="PANTHER" id="PTHR11782:SF83">
    <property type="entry name" value="GUANOSINE-DIPHOSPHATASE"/>
    <property type="match status" value="1"/>
</dbReference>
<feature type="transmembrane region" description="Helical" evidence="3">
    <location>
        <begin position="487"/>
        <end position="510"/>
    </location>
</feature>
<keyword evidence="3" id="KW-1133">Transmembrane helix</keyword>
<reference evidence="5" key="1">
    <citation type="submission" date="2025-08" db="UniProtKB">
        <authorList>
            <consortium name="RefSeq"/>
        </authorList>
    </citation>
    <scope>IDENTIFICATION</scope>
</reference>
<protein>
    <submittedName>
        <fullName evidence="5">LOW QUALITY PROTEIN: ectonucleoside triphosphate diphosphohydrolase 2-like</fullName>
    </submittedName>
</protein>
<name>A0ABM1E1R3_PRICU</name>
<dbReference type="Gene3D" id="3.30.420.150">
    <property type="entry name" value="Exopolyphosphatase. Domain 2"/>
    <property type="match status" value="1"/>
</dbReference>
<proteinExistence type="inferred from homology"/>
<dbReference type="GeneID" id="106808083"/>
<gene>
    <name evidence="5" type="primary">LOC106808083</name>
</gene>
<evidence type="ECO:0000256" key="2">
    <source>
        <dbReference type="ARBA" id="ARBA00022801"/>
    </source>
</evidence>
<keyword evidence="3" id="KW-0812">Transmembrane</keyword>
<feature type="transmembrane region" description="Helical" evidence="3">
    <location>
        <begin position="27"/>
        <end position="49"/>
    </location>
</feature>
<keyword evidence="4" id="KW-1185">Reference proteome</keyword>
<evidence type="ECO:0000313" key="5">
    <source>
        <dbReference type="RefSeq" id="XP_014666134.1"/>
    </source>
</evidence>
<evidence type="ECO:0000256" key="1">
    <source>
        <dbReference type="ARBA" id="ARBA00009283"/>
    </source>
</evidence>
<dbReference type="InterPro" id="IPR000407">
    <property type="entry name" value="GDA1_CD39_NTPase"/>
</dbReference>
<dbReference type="Gene3D" id="3.30.420.40">
    <property type="match status" value="1"/>
</dbReference>
<accession>A0ABM1E1R3</accession>
<comment type="similarity">
    <text evidence="1">Belongs to the GDA1/CD39 NTPase family.</text>
</comment>
<evidence type="ECO:0000313" key="4">
    <source>
        <dbReference type="Proteomes" id="UP000695022"/>
    </source>
</evidence>
<dbReference type="CDD" id="cd24044">
    <property type="entry name" value="ASKHA_NBD_NTPDase1-like"/>
    <property type="match status" value="1"/>
</dbReference>
<dbReference type="Proteomes" id="UP000695022">
    <property type="component" value="Unplaced"/>
</dbReference>
<evidence type="ECO:0000256" key="3">
    <source>
        <dbReference type="SAM" id="Phobius"/>
    </source>
</evidence>